<protein>
    <submittedName>
        <fullName evidence="1">Uncharacterized protein</fullName>
    </submittedName>
</protein>
<dbReference type="RefSeq" id="WP_169284128.1">
    <property type="nucleotide sequence ID" value="NZ_CP051680.1"/>
</dbReference>
<proteinExistence type="predicted"/>
<dbReference type="Proteomes" id="UP000502248">
    <property type="component" value="Chromosome"/>
</dbReference>
<sequence>MEYEKPKCECGTDLVVRMDKIAEFEFAIKKDGRISKKGKRVTAFSQSNWGSLHCNKCGNIYEFNYDLIGQESFKFKREEQL</sequence>
<gene>
    <name evidence="1" type="ORF">HH215_34980</name>
</gene>
<evidence type="ECO:0000313" key="1">
    <source>
        <dbReference type="EMBL" id="QJD87886.1"/>
    </source>
</evidence>
<dbReference type="KEGG" id="cheb:HH215_34980"/>
<accession>A0A7Z2VRL0</accession>
<keyword evidence="2" id="KW-1185">Reference proteome</keyword>
<organism evidence="1 2">
    <name type="scientific">Cohnella herbarum</name>
    <dbReference type="NCBI Taxonomy" id="2728023"/>
    <lineage>
        <taxon>Bacteria</taxon>
        <taxon>Bacillati</taxon>
        <taxon>Bacillota</taxon>
        <taxon>Bacilli</taxon>
        <taxon>Bacillales</taxon>
        <taxon>Paenibacillaceae</taxon>
        <taxon>Cohnella</taxon>
    </lineage>
</organism>
<name>A0A7Z2VRL0_9BACL</name>
<reference evidence="1 2" key="1">
    <citation type="submission" date="2020-04" db="EMBL/GenBank/DDBJ databases">
        <title>Genome sequencing of novel species.</title>
        <authorList>
            <person name="Heo J."/>
            <person name="Kim S.-J."/>
            <person name="Kim J.-S."/>
            <person name="Hong S.-B."/>
            <person name="Kwon S.-W."/>
        </authorList>
    </citation>
    <scope>NUCLEOTIDE SEQUENCE [LARGE SCALE GENOMIC DNA]</scope>
    <source>
        <strain evidence="1 2">MFER-1</strain>
    </source>
</reference>
<dbReference type="EMBL" id="CP051680">
    <property type="protein sequence ID" value="QJD87886.1"/>
    <property type="molecule type" value="Genomic_DNA"/>
</dbReference>
<dbReference type="AlphaFoldDB" id="A0A7Z2VRL0"/>
<evidence type="ECO:0000313" key="2">
    <source>
        <dbReference type="Proteomes" id="UP000502248"/>
    </source>
</evidence>